<dbReference type="PROSITE" id="PS51125">
    <property type="entry name" value="NHL"/>
    <property type="match status" value="3"/>
</dbReference>
<dbReference type="GO" id="GO:0008270">
    <property type="term" value="F:zinc ion binding"/>
    <property type="evidence" value="ECO:0007669"/>
    <property type="project" value="UniProtKB-KW"/>
</dbReference>
<dbReference type="Gene3D" id="2.120.10.30">
    <property type="entry name" value="TolB, C-terminal domain"/>
    <property type="match status" value="2"/>
</dbReference>
<feature type="coiled-coil region" evidence="3">
    <location>
        <begin position="204"/>
        <end position="245"/>
    </location>
</feature>
<evidence type="ECO:0000256" key="1">
    <source>
        <dbReference type="ARBA" id="ARBA00022737"/>
    </source>
</evidence>
<accession>A0AAU9W533</accession>
<feature type="domain" description="DED" evidence="5">
    <location>
        <begin position="52"/>
        <end position="130"/>
    </location>
</feature>
<dbReference type="GO" id="GO:0061630">
    <property type="term" value="F:ubiquitin protein ligase activity"/>
    <property type="evidence" value="ECO:0007669"/>
    <property type="project" value="TreeGrafter"/>
</dbReference>
<feature type="repeat" description="NHL" evidence="2">
    <location>
        <begin position="635"/>
        <end position="676"/>
    </location>
</feature>
<keyword evidence="7" id="KW-1185">Reference proteome</keyword>
<reference evidence="6 7" key="1">
    <citation type="submission" date="2022-05" db="EMBL/GenBank/DDBJ databases">
        <authorList>
            <consortium name="Genoscope - CEA"/>
            <person name="William W."/>
        </authorList>
    </citation>
    <scope>NUCLEOTIDE SEQUENCE [LARGE SCALE GENOMIC DNA]</scope>
</reference>
<dbReference type="SUPFAM" id="SSF101898">
    <property type="entry name" value="NHL repeat"/>
    <property type="match status" value="1"/>
</dbReference>
<dbReference type="EMBL" id="CALNXJ010000008">
    <property type="protein sequence ID" value="CAH3045486.1"/>
    <property type="molecule type" value="Genomic_DNA"/>
</dbReference>
<keyword evidence="3" id="KW-0175">Coiled coil</keyword>
<dbReference type="Pfam" id="PF01436">
    <property type="entry name" value="NHL"/>
    <property type="match status" value="4"/>
</dbReference>
<dbReference type="InterPro" id="IPR001875">
    <property type="entry name" value="DED_dom"/>
</dbReference>
<dbReference type="AlphaFoldDB" id="A0AAU9W533"/>
<feature type="repeat" description="NHL" evidence="2">
    <location>
        <begin position="589"/>
        <end position="631"/>
    </location>
</feature>
<dbReference type="SUPFAM" id="SSF47986">
    <property type="entry name" value="DEATH domain"/>
    <property type="match status" value="1"/>
</dbReference>
<name>A0AAU9W533_9CNID</name>
<dbReference type="GO" id="GO:0042981">
    <property type="term" value="P:regulation of apoptotic process"/>
    <property type="evidence" value="ECO:0007669"/>
    <property type="project" value="InterPro"/>
</dbReference>
<dbReference type="InterPro" id="IPR001258">
    <property type="entry name" value="NHL_repeat"/>
</dbReference>
<protein>
    <recommendedName>
        <fullName evidence="5">DED domain-containing protein</fullName>
    </recommendedName>
</protein>
<dbReference type="Proteomes" id="UP001159428">
    <property type="component" value="Unassembled WGS sequence"/>
</dbReference>
<dbReference type="InterPro" id="IPR011029">
    <property type="entry name" value="DEATH-like_dom_sf"/>
</dbReference>
<keyword evidence="1" id="KW-0677">Repeat</keyword>
<evidence type="ECO:0000256" key="4">
    <source>
        <dbReference type="SAM" id="MobiDB-lite"/>
    </source>
</evidence>
<feature type="repeat" description="NHL" evidence="2">
    <location>
        <begin position="542"/>
        <end position="584"/>
    </location>
</feature>
<feature type="coiled-coil region" evidence="3">
    <location>
        <begin position="341"/>
        <end position="375"/>
    </location>
</feature>
<evidence type="ECO:0000256" key="3">
    <source>
        <dbReference type="SAM" id="Coils"/>
    </source>
</evidence>
<dbReference type="PANTHER" id="PTHR24104:SF25">
    <property type="entry name" value="PROTEIN LIN-41"/>
    <property type="match status" value="1"/>
</dbReference>
<dbReference type="InterPro" id="IPR050952">
    <property type="entry name" value="TRIM-NHL_E3_ligases"/>
</dbReference>
<gene>
    <name evidence="6" type="ORF">PMEA_00033575</name>
</gene>
<feature type="region of interest" description="Disordered" evidence="4">
    <location>
        <begin position="247"/>
        <end position="277"/>
    </location>
</feature>
<evidence type="ECO:0000259" key="5">
    <source>
        <dbReference type="PROSITE" id="PS50168"/>
    </source>
</evidence>
<dbReference type="GO" id="GO:0000209">
    <property type="term" value="P:protein polyubiquitination"/>
    <property type="evidence" value="ECO:0007669"/>
    <property type="project" value="TreeGrafter"/>
</dbReference>
<dbReference type="InterPro" id="IPR011042">
    <property type="entry name" value="6-blade_b-propeller_TolB-like"/>
</dbReference>
<evidence type="ECO:0000313" key="6">
    <source>
        <dbReference type="EMBL" id="CAH3045486.1"/>
    </source>
</evidence>
<dbReference type="PROSITE" id="PS50168">
    <property type="entry name" value="DED"/>
    <property type="match status" value="1"/>
</dbReference>
<comment type="caution">
    <text evidence="6">The sequence shown here is derived from an EMBL/GenBank/DDBJ whole genome shotgun (WGS) entry which is preliminary data.</text>
</comment>
<dbReference type="Gene3D" id="1.10.533.10">
    <property type="entry name" value="Death Domain, Fas"/>
    <property type="match status" value="1"/>
</dbReference>
<dbReference type="GO" id="GO:0043161">
    <property type="term" value="P:proteasome-mediated ubiquitin-dependent protein catabolic process"/>
    <property type="evidence" value="ECO:0007669"/>
    <property type="project" value="TreeGrafter"/>
</dbReference>
<dbReference type="PANTHER" id="PTHR24104">
    <property type="entry name" value="E3 UBIQUITIN-PROTEIN LIGASE NHLRC1-RELATED"/>
    <property type="match status" value="1"/>
</dbReference>
<evidence type="ECO:0000313" key="7">
    <source>
        <dbReference type="Proteomes" id="UP001159428"/>
    </source>
</evidence>
<feature type="compositionally biased region" description="Basic and acidic residues" evidence="4">
    <location>
        <begin position="248"/>
        <end position="275"/>
    </location>
</feature>
<evidence type="ECO:0000256" key="2">
    <source>
        <dbReference type="PROSITE-ProRule" id="PRU00504"/>
    </source>
</evidence>
<dbReference type="Pfam" id="PF01335">
    <property type="entry name" value="DED"/>
    <property type="match status" value="1"/>
</dbReference>
<proteinExistence type="predicted"/>
<organism evidence="6 7">
    <name type="scientific">Pocillopora meandrina</name>
    <dbReference type="NCBI Taxonomy" id="46732"/>
    <lineage>
        <taxon>Eukaryota</taxon>
        <taxon>Metazoa</taxon>
        <taxon>Cnidaria</taxon>
        <taxon>Anthozoa</taxon>
        <taxon>Hexacorallia</taxon>
        <taxon>Scleractinia</taxon>
        <taxon>Astrocoeniina</taxon>
        <taxon>Pocilloporidae</taxon>
        <taxon>Pocillopora</taxon>
    </lineage>
</organism>
<sequence length="676" mass="76448">MYPLWQQNEETQLLLFTSVKHAHVASSKLLTSQPVRFPPMAYVVSEKSQISPFNVLLGTISSQLTRESIRKIKVQLRGHVTKEHLGKLKGGFDVIHILQEQGLVTEKKLSFLRKLLQDCELLALMELLDEYKQAVQVMNGKSKEGENSATITRRINALQRLMGRQLEELAHCSSRGNDLKKNLEEKQMLLDSQKEILIVGQEAVDRILEQREVAEQERSVVEERAQENEAMFEAQERDLNELQSLLGTKDKQLKKSGRGDKRKTIFEKHTNEKASKTLQTLNKQKDEKQETLKKMIKSVDDIRVQLLAKREAVRHHNEATFLKTQELVSVDQCILETMEDVRKLKQEIRKNEFELSDLQYQINETQEELERTRSNGMANKAYKIPLWRLENTEKQKTKSLNYSEVLEENSYSLGSLGSRTVSLQFDFPCCVASHKGLIYTADRTNCRVLVFDSVGELAREPLEFGNMGPVAIAVNKRGNIITTDSQIIKVFSSDGALSHNFLPVYSKRDTRPEISALTVDRDGNILAADRPNHRIQKFRIDGHFLGFIGGSMYLQYPSGVAITKNNDVVISECESHQLKIFHDHGKSFTVVGRNGAGKNQFMNPRGLSVDNVGNILVADSLNHRIQVIDPTGNFIGSFGRLGSGPGCIDTPYAVSVNRRGHVIIADSGNHRVTVFT</sequence>